<organism evidence="2 3">
    <name type="scientific">Ancylostoma caninum</name>
    <name type="common">Dog hookworm</name>
    <dbReference type="NCBI Taxonomy" id="29170"/>
    <lineage>
        <taxon>Eukaryota</taxon>
        <taxon>Metazoa</taxon>
        <taxon>Ecdysozoa</taxon>
        <taxon>Nematoda</taxon>
        <taxon>Chromadorea</taxon>
        <taxon>Rhabditida</taxon>
        <taxon>Rhabditina</taxon>
        <taxon>Rhabditomorpha</taxon>
        <taxon>Strongyloidea</taxon>
        <taxon>Ancylostomatidae</taxon>
        <taxon>Ancylostomatinae</taxon>
        <taxon>Ancylostoma</taxon>
    </lineage>
</organism>
<dbReference type="InterPro" id="IPR035109">
    <property type="entry name" value="ASPR"/>
</dbReference>
<feature type="chain" id="PRO_5017010491" description="SCP domain-containing protein" evidence="1">
    <location>
        <begin position="19"/>
        <end position="134"/>
    </location>
</feature>
<comment type="caution">
    <text evidence="2">The sequence shown here is derived from an EMBL/GenBank/DDBJ whole genome shotgun (WGS) entry which is preliminary data.</text>
</comment>
<dbReference type="EMBL" id="JOJR01000719">
    <property type="protein sequence ID" value="RCN34955.1"/>
    <property type="molecule type" value="Genomic_DNA"/>
</dbReference>
<feature type="signal peptide" evidence="1">
    <location>
        <begin position="1"/>
        <end position="18"/>
    </location>
</feature>
<sequence>MLAAGMLAAFCLFPLIIGSAPHCEDAAFPTDKSIRNLLHKEISGKMSSSPSYDCDLEDKAQTKFYLLGDDDDGAMSMKTVDTTMSTSNEDFVKESVNKWAERLGAITATKFGCTFVETDHDGKVEKRTLGCLFA</sequence>
<evidence type="ECO:0000256" key="1">
    <source>
        <dbReference type="SAM" id="SignalP"/>
    </source>
</evidence>
<keyword evidence="3" id="KW-1185">Reference proteome</keyword>
<name>A0A368FW20_ANCCA</name>
<dbReference type="Pfam" id="PF17641">
    <property type="entry name" value="ASPRs"/>
    <property type="match status" value="1"/>
</dbReference>
<dbReference type="AlphaFoldDB" id="A0A368FW20"/>
<evidence type="ECO:0000313" key="2">
    <source>
        <dbReference type="EMBL" id="RCN34955.1"/>
    </source>
</evidence>
<evidence type="ECO:0000313" key="3">
    <source>
        <dbReference type="Proteomes" id="UP000252519"/>
    </source>
</evidence>
<evidence type="ECO:0008006" key="4">
    <source>
        <dbReference type="Google" id="ProtNLM"/>
    </source>
</evidence>
<reference evidence="2 3" key="1">
    <citation type="submission" date="2014-10" db="EMBL/GenBank/DDBJ databases">
        <title>Draft genome of the hookworm Ancylostoma caninum.</title>
        <authorList>
            <person name="Mitreva M."/>
        </authorList>
    </citation>
    <scope>NUCLEOTIDE SEQUENCE [LARGE SCALE GENOMIC DNA]</scope>
    <source>
        <strain evidence="2 3">Baltimore</strain>
    </source>
</reference>
<gene>
    <name evidence="2" type="ORF">ANCCAN_19203</name>
</gene>
<accession>A0A368FW20</accession>
<protein>
    <recommendedName>
        <fullName evidence="4">SCP domain-containing protein</fullName>
    </recommendedName>
</protein>
<proteinExistence type="predicted"/>
<dbReference type="Proteomes" id="UP000252519">
    <property type="component" value="Unassembled WGS sequence"/>
</dbReference>
<keyword evidence="1" id="KW-0732">Signal</keyword>